<dbReference type="PANTHER" id="PTHR10332">
    <property type="entry name" value="EQUILIBRATIVE NUCLEOSIDE TRANSPORTER"/>
    <property type="match status" value="1"/>
</dbReference>
<proteinExistence type="inferred from homology"/>
<evidence type="ECO:0000256" key="3">
    <source>
        <dbReference type="ARBA" id="ARBA00022448"/>
    </source>
</evidence>
<feature type="transmembrane region" description="Helical" evidence="7">
    <location>
        <begin position="149"/>
        <end position="168"/>
    </location>
</feature>
<sequence>MPAILFELIAIVCYIFMRHLSLFKYYFGEVTDKKGSQFVQEKCATVFKDIPMDGRKEQNADEQPDSILVVLRQMWPMALNIFINAVVTFSVFPAIFADVQSSLAPANSLWVKFFVPVGCFLMSSLAGFSGRMSTAFIHIPRGNSLLLPLFIIARGLFIPLIMLCNVSPRKHTTPWFPHDAWFIIFNILFVFSDGYLTTFITSCGPNNFANQNVHEEYQKVKTVG</sequence>
<feature type="transmembrane region" description="Helical" evidence="7">
    <location>
        <begin position="180"/>
        <end position="200"/>
    </location>
</feature>
<dbReference type="PANTHER" id="PTHR10332:SF88">
    <property type="entry name" value="EQUILIBRATIVE NUCLEOSIDE TRANSPORTER 1, ISOFORM A"/>
    <property type="match status" value="1"/>
</dbReference>
<dbReference type="GeneTree" id="ENSGT00950000182898"/>
<evidence type="ECO:0000256" key="1">
    <source>
        <dbReference type="ARBA" id="ARBA00004141"/>
    </source>
</evidence>
<dbReference type="AlphaFoldDB" id="A0A8C4RCE0"/>
<dbReference type="PRINTS" id="PR01130">
    <property type="entry name" value="DERENTRNSPRT"/>
</dbReference>
<keyword evidence="3" id="KW-0813">Transport</keyword>
<feature type="transmembrane region" description="Helical" evidence="7">
    <location>
        <begin position="6"/>
        <end position="27"/>
    </location>
</feature>
<organism evidence="8 9">
    <name type="scientific">Eptatretus burgeri</name>
    <name type="common">Inshore hagfish</name>
    <dbReference type="NCBI Taxonomy" id="7764"/>
    <lineage>
        <taxon>Eukaryota</taxon>
        <taxon>Metazoa</taxon>
        <taxon>Chordata</taxon>
        <taxon>Craniata</taxon>
        <taxon>Vertebrata</taxon>
        <taxon>Cyclostomata</taxon>
        <taxon>Myxini</taxon>
        <taxon>Myxiniformes</taxon>
        <taxon>Myxinidae</taxon>
        <taxon>Eptatretinae</taxon>
        <taxon>Eptatretus</taxon>
    </lineage>
</organism>
<dbReference type="Ensembl" id="ENSEBUT00000028486.1">
    <property type="protein sequence ID" value="ENSEBUP00000027910.1"/>
    <property type="gene ID" value="ENSEBUG00000017054.1"/>
</dbReference>
<dbReference type="InterPro" id="IPR002259">
    <property type="entry name" value="Eqnu_transpt"/>
</dbReference>
<accession>A0A8C4RCE0</accession>
<keyword evidence="9" id="KW-1185">Reference proteome</keyword>
<feature type="transmembrane region" description="Helical" evidence="7">
    <location>
        <begin position="109"/>
        <end position="128"/>
    </location>
</feature>
<dbReference type="OMA" id="DYSHTTE"/>
<evidence type="ECO:0000256" key="4">
    <source>
        <dbReference type="ARBA" id="ARBA00022692"/>
    </source>
</evidence>
<dbReference type="GO" id="GO:0005886">
    <property type="term" value="C:plasma membrane"/>
    <property type="evidence" value="ECO:0007669"/>
    <property type="project" value="TreeGrafter"/>
</dbReference>
<evidence type="ECO:0000313" key="8">
    <source>
        <dbReference type="Ensembl" id="ENSEBUP00000027910.1"/>
    </source>
</evidence>
<dbReference type="Pfam" id="PF01733">
    <property type="entry name" value="Nucleoside_tran"/>
    <property type="match status" value="1"/>
</dbReference>
<dbReference type="GO" id="GO:0005337">
    <property type="term" value="F:nucleoside transmembrane transporter activity"/>
    <property type="evidence" value="ECO:0007669"/>
    <property type="project" value="InterPro"/>
</dbReference>
<evidence type="ECO:0000256" key="7">
    <source>
        <dbReference type="SAM" id="Phobius"/>
    </source>
</evidence>
<evidence type="ECO:0000256" key="2">
    <source>
        <dbReference type="ARBA" id="ARBA00007965"/>
    </source>
</evidence>
<reference evidence="8" key="2">
    <citation type="submission" date="2025-09" db="UniProtKB">
        <authorList>
            <consortium name="Ensembl"/>
        </authorList>
    </citation>
    <scope>IDENTIFICATION</scope>
</reference>
<protein>
    <submittedName>
        <fullName evidence="8">Uncharacterized protein</fullName>
    </submittedName>
</protein>
<dbReference type="Proteomes" id="UP000694388">
    <property type="component" value="Unplaced"/>
</dbReference>
<keyword evidence="4 7" id="KW-0812">Transmembrane</keyword>
<keyword evidence="5 7" id="KW-1133">Transmembrane helix</keyword>
<reference evidence="8" key="1">
    <citation type="submission" date="2025-08" db="UniProtKB">
        <authorList>
            <consortium name="Ensembl"/>
        </authorList>
    </citation>
    <scope>IDENTIFICATION</scope>
</reference>
<evidence type="ECO:0000313" key="9">
    <source>
        <dbReference type="Proteomes" id="UP000694388"/>
    </source>
</evidence>
<keyword evidence="6 7" id="KW-0472">Membrane</keyword>
<name>A0A8C4RCE0_EPTBU</name>
<feature type="transmembrane region" description="Helical" evidence="7">
    <location>
        <begin position="77"/>
        <end position="97"/>
    </location>
</feature>
<evidence type="ECO:0000256" key="6">
    <source>
        <dbReference type="ARBA" id="ARBA00023136"/>
    </source>
</evidence>
<comment type="subcellular location">
    <subcellularLocation>
        <location evidence="1">Membrane</location>
        <topology evidence="1">Multi-pass membrane protein</topology>
    </subcellularLocation>
</comment>
<evidence type="ECO:0000256" key="5">
    <source>
        <dbReference type="ARBA" id="ARBA00022989"/>
    </source>
</evidence>
<comment type="similarity">
    <text evidence="2">Belongs to the SLC29A/ENT transporter (TC 2.A.57) family.</text>
</comment>